<dbReference type="GO" id="GO:0005737">
    <property type="term" value="C:cytoplasm"/>
    <property type="evidence" value="ECO:0007669"/>
    <property type="project" value="UniProtKB-SubCell"/>
</dbReference>
<evidence type="ECO:0000313" key="7">
    <source>
        <dbReference type="EMBL" id="QNP30709.1"/>
    </source>
</evidence>
<dbReference type="EMBL" id="CP060822">
    <property type="protein sequence ID" value="QNP30709.1"/>
    <property type="molecule type" value="Genomic_DNA"/>
</dbReference>
<evidence type="ECO:0000256" key="2">
    <source>
        <dbReference type="ARBA" id="ARBA00022490"/>
    </source>
</evidence>
<keyword evidence="2 6" id="KW-0963">Cytoplasm</keyword>
<dbReference type="EC" id="2.1.1.-" evidence="6"/>
<dbReference type="InterPro" id="IPR004498">
    <property type="entry name" value="Ribosomal_PrmA_MeTrfase"/>
</dbReference>
<comment type="function">
    <text evidence="6">Methylates ribosomal protein L11.</text>
</comment>
<accession>A0A7H0F3U3</accession>
<reference evidence="7 8" key="1">
    <citation type="submission" date="2020-08" db="EMBL/GenBank/DDBJ databases">
        <title>Complete genome sequence of Raphidiopsis curvispora isolated from drinking water reservoir in South Korea.</title>
        <authorList>
            <person name="Jeong J."/>
        </authorList>
    </citation>
    <scope>NUCLEOTIDE SEQUENCE [LARGE SCALE GENOMIC DNA]</scope>
    <source>
        <strain evidence="7 8">GIHE-G1</strain>
    </source>
</reference>
<evidence type="ECO:0000256" key="5">
    <source>
        <dbReference type="ARBA" id="ARBA00022691"/>
    </source>
</evidence>
<dbReference type="PANTHER" id="PTHR43648:SF1">
    <property type="entry name" value="ELECTRON TRANSFER FLAVOPROTEIN BETA SUBUNIT LYSINE METHYLTRANSFERASE"/>
    <property type="match status" value="1"/>
</dbReference>
<dbReference type="PANTHER" id="PTHR43648">
    <property type="entry name" value="ELECTRON TRANSFER FLAVOPROTEIN BETA SUBUNIT LYSINE METHYLTRANSFERASE"/>
    <property type="match status" value="1"/>
</dbReference>
<feature type="binding site" evidence="6">
    <location>
        <position position="139"/>
    </location>
    <ligand>
        <name>S-adenosyl-L-methionine</name>
        <dbReference type="ChEBI" id="CHEBI:59789"/>
    </ligand>
</feature>
<feature type="binding site" evidence="6">
    <location>
        <position position="191"/>
    </location>
    <ligand>
        <name>S-adenosyl-L-methionine</name>
        <dbReference type="ChEBI" id="CHEBI:59789"/>
    </ligand>
</feature>
<dbReference type="GO" id="GO:0032259">
    <property type="term" value="P:methylation"/>
    <property type="evidence" value="ECO:0007669"/>
    <property type="project" value="UniProtKB-KW"/>
</dbReference>
<protein>
    <recommendedName>
        <fullName evidence="6">Ribosomal protein L11 methyltransferase</fullName>
        <shortName evidence="6">L11 Mtase</shortName>
        <ecNumber evidence="6">2.1.1.-</ecNumber>
    </recommendedName>
</protein>
<evidence type="ECO:0000256" key="6">
    <source>
        <dbReference type="HAMAP-Rule" id="MF_00735"/>
    </source>
</evidence>
<proteinExistence type="inferred from homology"/>
<organism evidence="7 8">
    <name type="scientific">Cylindrospermopsis curvispora GIHE-G1</name>
    <dbReference type="NCBI Taxonomy" id="2666332"/>
    <lineage>
        <taxon>Bacteria</taxon>
        <taxon>Bacillati</taxon>
        <taxon>Cyanobacteriota</taxon>
        <taxon>Cyanophyceae</taxon>
        <taxon>Nostocales</taxon>
        <taxon>Aphanizomenonaceae</taxon>
        <taxon>Cylindrospermopsis</taxon>
    </lineage>
</organism>
<keyword evidence="8" id="KW-1185">Reference proteome</keyword>
<gene>
    <name evidence="6" type="primary">prmA</name>
    <name evidence="7" type="ORF">IAR63_06845</name>
</gene>
<dbReference type="InterPro" id="IPR029063">
    <property type="entry name" value="SAM-dependent_MTases_sf"/>
</dbReference>
<dbReference type="RefSeq" id="WP_187707059.1">
    <property type="nucleotide sequence ID" value="NZ_CP060822.1"/>
</dbReference>
<keyword evidence="3 6" id="KW-0489">Methyltransferase</keyword>
<dbReference type="SUPFAM" id="SSF53335">
    <property type="entry name" value="S-adenosyl-L-methionine-dependent methyltransferases"/>
    <property type="match status" value="1"/>
</dbReference>
<comment type="catalytic activity">
    <reaction evidence="6">
        <text>L-lysyl-[protein] + 3 S-adenosyl-L-methionine = N(6),N(6),N(6)-trimethyl-L-lysyl-[protein] + 3 S-adenosyl-L-homocysteine + 3 H(+)</text>
        <dbReference type="Rhea" id="RHEA:54192"/>
        <dbReference type="Rhea" id="RHEA-COMP:9752"/>
        <dbReference type="Rhea" id="RHEA-COMP:13826"/>
        <dbReference type="ChEBI" id="CHEBI:15378"/>
        <dbReference type="ChEBI" id="CHEBI:29969"/>
        <dbReference type="ChEBI" id="CHEBI:57856"/>
        <dbReference type="ChEBI" id="CHEBI:59789"/>
        <dbReference type="ChEBI" id="CHEBI:61961"/>
    </reaction>
</comment>
<dbReference type="Proteomes" id="UP000516013">
    <property type="component" value="Chromosome"/>
</dbReference>
<dbReference type="GO" id="GO:0005840">
    <property type="term" value="C:ribosome"/>
    <property type="evidence" value="ECO:0007669"/>
    <property type="project" value="UniProtKB-KW"/>
</dbReference>
<dbReference type="KEGG" id="ccur:IAR63_06845"/>
<dbReference type="Pfam" id="PF06325">
    <property type="entry name" value="PrmA"/>
    <property type="match status" value="1"/>
</dbReference>
<dbReference type="Gene3D" id="3.40.50.150">
    <property type="entry name" value="Vaccinia Virus protein VP39"/>
    <property type="match status" value="1"/>
</dbReference>
<name>A0A7H0F3U3_9CYAN</name>
<comment type="subcellular location">
    <subcellularLocation>
        <location evidence="6">Cytoplasm</location>
    </subcellularLocation>
</comment>
<keyword evidence="4 6" id="KW-0808">Transferase</keyword>
<evidence type="ECO:0000256" key="1">
    <source>
        <dbReference type="ARBA" id="ARBA00009741"/>
    </source>
</evidence>
<comment type="similarity">
    <text evidence="1 6">Belongs to the methyltransferase superfamily. PrmA family.</text>
</comment>
<keyword evidence="5 6" id="KW-0949">S-adenosyl-L-methionine</keyword>
<keyword evidence="7" id="KW-0689">Ribosomal protein</keyword>
<dbReference type="PIRSF" id="PIRSF000401">
    <property type="entry name" value="RPL11_MTase"/>
    <property type="match status" value="1"/>
</dbReference>
<dbReference type="HAMAP" id="MF_00735">
    <property type="entry name" value="Methyltr_PrmA"/>
    <property type="match status" value="1"/>
</dbReference>
<dbReference type="InterPro" id="IPR050078">
    <property type="entry name" value="Ribosomal_L11_MeTrfase_PrmA"/>
</dbReference>
<evidence type="ECO:0000313" key="8">
    <source>
        <dbReference type="Proteomes" id="UP000516013"/>
    </source>
</evidence>
<dbReference type="AlphaFoldDB" id="A0A7H0F3U3"/>
<evidence type="ECO:0000256" key="3">
    <source>
        <dbReference type="ARBA" id="ARBA00022603"/>
    </source>
</evidence>
<sequence length="301" mass="33422">MTNTWWEIQILCTPDLEDSIFWRLETFGCRGVAVEKKDRFLLIRAYLSTLQAQLSDLTNLSTLLHEDSTAIGLPTPELNWHQINEEDWSTSWKQYWHPQEIGNLFLINPAWLPIPPSTSKLVIRLDPGVAFGTGNHATTQLCLESLEKYLTQNSSNTSITAPQVIADIGCGSGILGIGALLLGAKKVYGVDNDPLAVESTNSNCILNHLNPEKLTCALGSVHTLTEILTEPLDGIVCNILADVIIELIPQMTDLVKSGSWGIFSGILVEQSPSVITTLEKNSWVVDQVWQRQEWCCLNARR</sequence>
<evidence type="ECO:0000256" key="4">
    <source>
        <dbReference type="ARBA" id="ARBA00022679"/>
    </source>
</evidence>
<dbReference type="NCBIfam" id="TIGR00406">
    <property type="entry name" value="prmA"/>
    <property type="match status" value="1"/>
</dbReference>
<dbReference type="CDD" id="cd02440">
    <property type="entry name" value="AdoMet_MTases"/>
    <property type="match status" value="1"/>
</dbReference>
<feature type="binding site" evidence="6">
    <location>
        <position position="169"/>
    </location>
    <ligand>
        <name>S-adenosyl-L-methionine</name>
        <dbReference type="ChEBI" id="CHEBI:59789"/>
    </ligand>
</feature>
<feature type="binding site" evidence="6">
    <location>
        <position position="238"/>
    </location>
    <ligand>
        <name>S-adenosyl-L-methionine</name>
        <dbReference type="ChEBI" id="CHEBI:59789"/>
    </ligand>
</feature>
<keyword evidence="7" id="KW-0687">Ribonucleoprotein</keyword>
<dbReference type="GO" id="GO:0008276">
    <property type="term" value="F:protein methyltransferase activity"/>
    <property type="evidence" value="ECO:0007669"/>
    <property type="project" value="UniProtKB-UniRule"/>
</dbReference>